<dbReference type="SUPFAM" id="SSF52540">
    <property type="entry name" value="P-loop containing nucleoside triphosphate hydrolases"/>
    <property type="match status" value="2"/>
</dbReference>
<name>E6XRE0_SHEP2</name>
<keyword evidence="3" id="KW-0677">Repeat</keyword>
<dbReference type="PROSITE" id="PS00211">
    <property type="entry name" value="ABC_TRANSPORTER_1"/>
    <property type="match status" value="1"/>
</dbReference>
<dbReference type="HOGENOM" id="CLU_266563_0_0_6"/>
<dbReference type="GO" id="GO:0006281">
    <property type="term" value="P:DNA repair"/>
    <property type="evidence" value="ECO:0007669"/>
    <property type="project" value="UniProtKB-KW"/>
</dbReference>
<evidence type="ECO:0000256" key="3">
    <source>
        <dbReference type="ARBA" id="ARBA00022737"/>
    </source>
</evidence>
<dbReference type="Gene3D" id="1.20.1580.10">
    <property type="entry name" value="ABC transporter ATPase like domain"/>
    <property type="match status" value="1"/>
</dbReference>
<dbReference type="AlphaFoldDB" id="E6XRE0"/>
<proteinExistence type="inferred from homology"/>
<dbReference type="Gene3D" id="3.40.50.300">
    <property type="entry name" value="P-loop containing nucleotide triphosphate hydrolases"/>
    <property type="match status" value="3"/>
</dbReference>
<dbReference type="OrthoDB" id="5464421at2"/>
<keyword evidence="10" id="KW-0234">DNA repair</keyword>
<dbReference type="PATRIC" id="fig|399804.5.peg.2620"/>
<keyword evidence="8" id="KW-0267">Excision nuclease</keyword>
<comment type="subcellular location">
    <subcellularLocation>
        <location evidence="1">Cytoplasm</location>
    </subcellularLocation>
</comment>
<dbReference type="InterPro" id="IPR003439">
    <property type="entry name" value="ABC_transporter-like_ATP-bd"/>
</dbReference>
<evidence type="ECO:0000256" key="13">
    <source>
        <dbReference type="ARBA" id="ARBA00042156"/>
    </source>
</evidence>
<evidence type="ECO:0000256" key="4">
    <source>
        <dbReference type="ARBA" id="ARBA00022741"/>
    </source>
</evidence>
<evidence type="ECO:0000256" key="10">
    <source>
        <dbReference type="ARBA" id="ARBA00023204"/>
    </source>
</evidence>
<dbReference type="PANTHER" id="PTHR43152">
    <property type="entry name" value="UVRABC SYSTEM PROTEIN A"/>
    <property type="match status" value="1"/>
</dbReference>
<feature type="domain" description="ABC transporter" evidence="14">
    <location>
        <begin position="584"/>
        <end position="785"/>
    </location>
</feature>
<evidence type="ECO:0000313" key="16">
    <source>
        <dbReference type="Proteomes" id="UP000008209"/>
    </source>
</evidence>
<evidence type="ECO:0000256" key="8">
    <source>
        <dbReference type="ARBA" id="ARBA00022881"/>
    </source>
</evidence>
<dbReference type="PANTHER" id="PTHR43152:SF3">
    <property type="entry name" value="UVRABC SYSTEM PROTEIN A"/>
    <property type="match status" value="1"/>
</dbReference>
<dbReference type="InterPro" id="IPR017871">
    <property type="entry name" value="ABC_transporter-like_CS"/>
</dbReference>
<reference evidence="15 16" key="1">
    <citation type="submission" date="2011-01" db="EMBL/GenBank/DDBJ databases">
        <title>Complete sequence of Shewanella putrefaciens 200.</title>
        <authorList>
            <consortium name="US DOE Joint Genome Institute"/>
            <person name="Lucas S."/>
            <person name="Copeland A."/>
            <person name="Lapidus A."/>
            <person name="Cheng J.-F."/>
            <person name="Bruce D."/>
            <person name="Goodwin L."/>
            <person name="Pitluck S."/>
            <person name="Munk A.C."/>
            <person name="Detter J.C."/>
            <person name="Han C."/>
            <person name="Tapia R."/>
            <person name="Land M."/>
            <person name="Hauser L."/>
            <person name="Chang Y.-J."/>
            <person name="Jeffries C."/>
            <person name="Kyrpides N."/>
            <person name="Ivanova N."/>
            <person name="Mikhailova N."/>
            <person name="Kolker E."/>
            <person name="Lawrence C."/>
            <person name="McCue L.A."/>
            <person name="DiChristina T."/>
            <person name="Nealson K."/>
            <person name="Fredrickson J.K."/>
            <person name="Woyke T."/>
        </authorList>
    </citation>
    <scope>NUCLEOTIDE SEQUENCE [LARGE SCALE GENOMIC DNA]</scope>
    <source>
        <strain evidence="15 16">200</strain>
    </source>
</reference>
<evidence type="ECO:0000256" key="5">
    <source>
        <dbReference type="ARBA" id="ARBA00022763"/>
    </source>
</evidence>
<evidence type="ECO:0000256" key="2">
    <source>
        <dbReference type="ARBA" id="ARBA00022490"/>
    </source>
</evidence>
<keyword evidence="9" id="KW-0238">DNA-binding</keyword>
<keyword evidence="4" id="KW-0547">Nucleotide-binding</keyword>
<accession>E6XRE0</accession>
<evidence type="ECO:0000256" key="12">
    <source>
        <dbReference type="ARBA" id="ARBA00039316"/>
    </source>
</evidence>
<keyword evidence="2" id="KW-0963">Cytoplasm</keyword>
<keyword evidence="5" id="KW-0227">DNA damage</keyword>
<evidence type="ECO:0000256" key="7">
    <source>
        <dbReference type="ARBA" id="ARBA00022840"/>
    </source>
</evidence>
<evidence type="ECO:0000256" key="1">
    <source>
        <dbReference type="ARBA" id="ARBA00004496"/>
    </source>
</evidence>
<evidence type="ECO:0000259" key="14">
    <source>
        <dbReference type="Pfam" id="PF00005"/>
    </source>
</evidence>
<protein>
    <recommendedName>
        <fullName evidence="12">UvrABC system protein A</fullName>
    </recommendedName>
    <alternativeName>
        <fullName evidence="13">Excinuclease ABC subunit A</fullName>
    </alternativeName>
</protein>
<keyword evidence="7" id="KW-0067">ATP-binding</keyword>
<comment type="similarity">
    <text evidence="11">Belongs to the ABC transporter superfamily. UvrA family.</text>
</comment>
<evidence type="ECO:0000256" key="9">
    <source>
        <dbReference type="ARBA" id="ARBA00023125"/>
    </source>
</evidence>
<dbReference type="GO" id="GO:0005737">
    <property type="term" value="C:cytoplasm"/>
    <property type="evidence" value="ECO:0007669"/>
    <property type="project" value="UniProtKB-SubCell"/>
</dbReference>
<dbReference type="GO" id="GO:0004518">
    <property type="term" value="F:nuclease activity"/>
    <property type="evidence" value="ECO:0007669"/>
    <property type="project" value="UniProtKB-KW"/>
</dbReference>
<dbReference type="GO" id="GO:0016887">
    <property type="term" value="F:ATP hydrolysis activity"/>
    <property type="evidence" value="ECO:0007669"/>
    <property type="project" value="InterPro"/>
</dbReference>
<keyword evidence="6" id="KW-0228">DNA excision</keyword>
<sequence>MIKNMKNSMNEDIFFIDVTQNNLKHLHFKMATNEMVVVVGVSGSGKSTLVNQVIAAEALRQQQMRNQSDKIIHYAVRPEFKTCSSLPSPITISQRSAHIAENIRFGTRTRINELIVKYFVEVGQIFHQQQSIVKQSLPAIFAHQQRFYVSSRLYLRVINFELLGANLRHQLVKHNISSLLLRAEGKSTLKATALGKLPAQIEMYEGFIAINNAEEAEQLKNISAVPVLMLDSRRVDDASIDEYDHDEIEFDQHGFAKDQRRIFRLPSEKLFSRATQSSTAGYCRQCNGSGEQISYNLGSVIITDVPLTKEFLNVEKTKAGRYQGFKFLPSGLTTVLKKAGVDVTLSFDALPAVQRDIVLNTLRDKLASNSKDKFSQTFITKEACASCQGSGFGWQARAVRVNGYSLHEYLAMNGKQFHQRINEIKTAHPLLTQLKHLLKYLHALSIEHISFERPLTTLSSGELQRMKLLPALVENVSQRLFILDEPSSNLQFKDNLAIIGILKTIQAKGNGILLVEHNPLYQVYADRVLCIGPKAGAGGGDYCQAPTIEQQLQGLSISGKIAPTETQERLSLVLQPTRHIQLTQLSLPKNAINTVIGASGSGKSTLCREMLYPALAQEKYSVELLDSRPFAGAANSIVATYLGVFDELRQFFSAQSQGQYTTNDFSFNAGGACEHCEGKGVVEIGSGSGSGKDIVKQTCPVCFGSRFRAEIALFHAEIDKKPVTLPQVLTSDFTWIASQTDLAKLHTAIATLEVLSLGHLHLGRETQTLSGGELQRLKLARFLLTHWLNTKSTSKRAADSQQQVVILDEPCRGLDSQAVTRLVGILREHISHCTLIVIEHNPYFIYQSDYIVDLGRSGEQKTAANIYQADLHSIQGLDLKERLLKFPSLNHEQVMEEAKVQMIDNPSPFEQLEEKLVLETPAQMVDTARVNISLRHKERYQFIPHIYRQQINFKRELKFRDNFEVVVPDENCFFYHDWNTLKSAVLAREPQGYFYNPFMRQLERYSKVPLSERKKILATIPSEDILRQENDWQSLVATENVASAYLQGAGVVIIRDRAEKLSYHSVRLLSLKEEVVDRVFPRQFAFNLYKNACQHCNGYGKILSYPLQEWIDGTKSILDKGSLPFSLGKSLSKRNINHFSQKEGLFDFSKPIQMLSQVERNILFYGFKAYRFQKPNAKSMADHQYYEWEGLNSYIYDNRKQLSSSRLFVDEVDWVDCPFCIHGFSSKIKYYQHKDEKFTDIF</sequence>
<dbReference type="EMBL" id="CP002457">
    <property type="protein sequence ID" value="ADV54967.1"/>
    <property type="molecule type" value="Genomic_DNA"/>
</dbReference>
<organism evidence="15 16">
    <name type="scientific">Shewanella putrefaciens (strain 200)</name>
    <dbReference type="NCBI Taxonomy" id="399804"/>
    <lineage>
        <taxon>Bacteria</taxon>
        <taxon>Pseudomonadati</taxon>
        <taxon>Pseudomonadota</taxon>
        <taxon>Gammaproteobacteria</taxon>
        <taxon>Alteromonadales</taxon>
        <taxon>Shewanellaceae</taxon>
        <taxon>Shewanella</taxon>
    </lineage>
</organism>
<dbReference type="Pfam" id="PF00005">
    <property type="entry name" value="ABC_tran"/>
    <property type="match status" value="1"/>
</dbReference>
<dbReference type="Proteomes" id="UP000008209">
    <property type="component" value="Chromosome"/>
</dbReference>
<dbReference type="KEGG" id="shp:Sput200_2523"/>
<gene>
    <name evidence="15" type="ordered locus">Sput200_2523</name>
</gene>
<dbReference type="InterPro" id="IPR027417">
    <property type="entry name" value="P-loop_NTPase"/>
</dbReference>
<evidence type="ECO:0000256" key="6">
    <source>
        <dbReference type="ARBA" id="ARBA00022769"/>
    </source>
</evidence>
<evidence type="ECO:0000313" key="15">
    <source>
        <dbReference type="EMBL" id="ADV54967.1"/>
    </source>
</evidence>
<evidence type="ECO:0000256" key="11">
    <source>
        <dbReference type="ARBA" id="ARBA00038000"/>
    </source>
</evidence>
<dbReference type="GO" id="GO:0003677">
    <property type="term" value="F:DNA binding"/>
    <property type="evidence" value="ECO:0007669"/>
    <property type="project" value="UniProtKB-KW"/>
</dbReference>
<dbReference type="GO" id="GO:0005524">
    <property type="term" value="F:ATP binding"/>
    <property type="evidence" value="ECO:0007669"/>
    <property type="project" value="UniProtKB-KW"/>
</dbReference>